<proteinExistence type="predicted"/>
<name>A0A8D8UI27_9HEMI</name>
<accession>A0A8D8UI27</accession>
<dbReference type="EMBL" id="HBUF01343135">
    <property type="protein sequence ID" value="CAG6706314.1"/>
    <property type="molecule type" value="Transcribed_RNA"/>
</dbReference>
<sequence length="200" mass="22593">MTGERVARFRHILRRKISTSTTITVVTITWTTRLILRHGQMLFTILLGLRGRHFVFQRHPAAILCRQRVETVVIIIVLVHILRMRDGHLCFVQIAAIGWNFVHRDAGTLCIVPPGHVVVVIIQVPILTTNVRSARVALVPRHVGCICGGVGVVVMFVVTTGDLTIKRVLLFNKQLEKTKVRLMRRCSGVFLGVWRCVLII</sequence>
<organism evidence="1">
    <name type="scientific">Cacopsylla melanoneura</name>
    <dbReference type="NCBI Taxonomy" id="428564"/>
    <lineage>
        <taxon>Eukaryota</taxon>
        <taxon>Metazoa</taxon>
        <taxon>Ecdysozoa</taxon>
        <taxon>Arthropoda</taxon>
        <taxon>Hexapoda</taxon>
        <taxon>Insecta</taxon>
        <taxon>Pterygota</taxon>
        <taxon>Neoptera</taxon>
        <taxon>Paraneoptera</taxon>
        <taxon>Hemiptera</taxon>
        <taxon>Sternorrhyncha</taxon>
        <taxon>Psylloidea</taxon>
        <taxon>Psyllidae</taxon>
        <taxon>Psyllinae</taxon>
        <taxon>Cacopsylla</taxon>
    </lineage>
</organism>
<evidence type="ECO:0000313" key="1">
    <source>
        <dbReference type="EMBL" id="CAG6706314.1"/>
    </source>
</evidence>
<dbReference type="AlphaFoldDB" id="A0A8D8UI27"/>
<reference evidence="1" key="1">
    <citation type="submission" date="2021-05" db="EMBL/GenBank/DDBJ databases">
        <authorList>
            <person name="Alioto T."/>
            <person name="Alioto T."/>
            <person name="Gomez Garrido J."/>
        </authorList>
    </citation>
    <scope>NUCLEOTIDE SEQUENCE</scope>
</reference>
<protein>
    <submittedName>
        <fullName evidence="1">Uncharacterized protein</fullName>
    </submittedName>
</protein>